<dbReference type="EMBL" id="JBHUDE010000048">
    <property type="protein sequence ID" value="MFD1608238.1"/>
    <property type="molecule type" value="Genomic_DNA"/>
</dbReference>
<dbReference type="Pfam" id="PF00480">
    <property type="entry name" value="ROK"/>
    <property type="match status" value="1"/>
</dbReference>
<dbReference type="Gene3D" id="3.30.420.40">
    <property type="match status" value="2"/>
</dbReference>
<reference evidence="3" key="1">
    <citation type="journal article" date="2019" name="Int. J. Syst. Evol. Microbiol.">
        <title>The Global Catalogue of Microorganisms (GCM) 10K type strain sequencing project: providing services to taxonomists for standard genome sequencing and annotation.</title>
        <authorList>
            <consortium name="The Broad Institute Genomics Platform"/>
            <consortium name="The Broad Institute Genome Sequencing Center for Infectious Disease"/>
            <person name="Wu L."/>
            <person name="Ma J."/>
        </authorList>
    </citation>
    <scope>NUCLEOTIDE SEQUENCE [LARGE SCALE GENOMIC DNA]</scope>
    <source>
        <strain evidence="3">CGMCC 1.12376</strain>
    </source>
</reference>
<dbReference type="InterPro" id="IPR049874">
    <property type="entry name" value="ROK_cs"/>
</dbReference>
<dbReference type="RefSeq" id="WP_379597575.1">
    <property type="nucleotide sequence ID" value="NZ_JBHUDE010000048.1"/>
</dbReference>
<dbReference type="PANTHER" id="PTHR18964">
    <property type="entry name" value="ROK (REPRESSOR, ORF, KINASE) FAMILY"/>
    <property type="match status" value="1"/>
</dbReference>
<protein>
    <submittedName>
        <fullName evidence="2">ROK family protein</fullName>
    </submittedName>
</protein>
<dbReference type="SUPFAM" id="SSF53067">
    <property type="entry name" value="Actin-like ATPase domain"/>
    <property type="match status" value="1"/>
</dbReference>
<accession>A0ABW4HS62</accession>
<sequence>MEESRDLAIGLDLGGTKIHAALITRDGEILGEFTCQTSTNESDTSANIIYAVNRVLSETAVDRNRIKGIGVATAGVIDTERNIIKFANNLGLENFPIGAILEENFQLPVRLANDANAAAIGEWMWGAGKGKQNVIYITVSTGIGSGIISNGNLITGLKDSAGEFGHISIYHDGIVCECGNRGCLEKYASGTAINIRANELLKNGETSSLLSIVNNGAVVMNTDIATAAREGDPFSLRLLEEAGEHLGTGVISLIHLFNTEVIVFGGGVMNMSEFILPSIKKTVLKYGMENLVNEVEIKKSVLGIHAGVIGASSLFFLNETNKEASSMLQRTNI</sequence>
<organism evidence="2 3">
    <name type="scientific">Oceanobacillus luteolus</name>
    <dbReference type="NCBI Taxonomy" id="1274358"/>
    <lineage>
        <taxon>Bacteria</taxon>
        <taxon>Bacillati</taxon>
        <taxon>Bacillota</taxon>
        <taxon>Bacilli</taxon>
        <taxon>Bacillales</taxon>
        <taxon>Bacillaceae</taxon>
        <taxon>Oceanobacillus</taxon>
    </lineage>
</organism>
<dbReference type="PANTHER" id="PTHR18964:SF149">
    <property type="entry name" value="BIFUNCTIONAL UDP-N-ACETYLGLUCOSAMINE 2-EPIMERASE_N-ACETYLMANNOSAMINE KINASE"/>
    <property type="match status" value="1"/>
</dbReference>
<gene>
    <name evidence="2" type="ORF">ACFSBH_11275</name>
</gene>
<keyword evidence="3" id="KW-1185">Reference proteome</keyword>
<evidence type="ECO:0000256" key="1">
    <source>
        <dbReference type="ARBA" id="ARBA00006479"/>
    </source>
</evidence>
<comment type="similarity">
    <text evidence="1">Belongs to the ROK (NagC/XylR) family.</text>
</comment>
<evidence type="ECO:0000313" key="3">
    <source>
        <dbReference type="Proteomes" id="UP001597221"/>
    </source>
</evidence>
<evidence type="ECO:0000313" key="2">
    <source>
        <dbReference type="EMBL" id="MFD1608238.1"/>
    </source>
</evidence>
<dbReference type="InterPro" id="IPR043129">
    <property type="entry name" value="ATPase_NBD"/>
</dbReference>
<dbReference type="Proteomes" id="UP001597221">
    <property type="component" value="Unassembled WGS sequence"/>
</dbReference>
<dbReference type="InterPro" id="IPR000600">
    <property type="entry name" value="ROK"/>
</dbReference>
<comment type="caution">
    <text evidence="2">The sequence shown here is derived from an EMBL/GenBank/DDBJ whole genome shotgun (WGS) entry which is preliminary data.</text>
</comment>
<dbReference type="PROSITE" id="PS01125">
    <property type="entry name" value="ROK"/>
    <property type="match status" value="1"/>
</dbReference>
<name>A0ABW4HS62_9BACI</name>
<proteinExistence type="inferred from homology"/>